<dbReference type="SMART" id="SM00239">
    <property type="entry name" value="C2"/>
    <property type="match status" value="1"/>
</dbReference>
<dbReference type="Pfam" id="PF00168">
    <property type="entry name" value="C2"/>
    <property type="match status" value="1"/>
</dbReference>
<feature type="domain" description="PX" evidence="8">
    <location>
        <begin position="944"/>
        <end position="1061"/>
    </location>
</feature>
<feature type="domain" description="C2 PI3K-type" evidence="11">
    <location>
        <begin position="187"/>
        <end position="345"/>
    </location>
</feature>
<dbReference type="Gene3D" id="2.60.40.150">
    <property type="entry name" value="C2 domain"/>
    <property type="match status" value="2"/>
</dbReference>
<dbReference type="GO" id="GO:0043491">
    <property type="term" value="P:phosphatidylinositol 3-kinase/protein kinase B signal transduction"/>
    <property type="evidence" value="ECO:0007669"/>
    <property type="project" value="TreeGrafter"/>
</dbReference>
<dbReference type="Gene3D" id="1.25.40.70">
    <property type="entry name" value="Phosphatidylinositol 3-kinase, accessory domain (PIK)"/>
    <property type="match status" value="1"/>
</dbReference>
<dbReference type="GO" id="GO:0016477">
    <property type="term" value="P:cell migration"/>
    <property type="evidence" value="ECO:0007669"/>
    <property type="project" value="TreeGrafter"/>
</dbReference>
<evidence type="ECO:0000259" key="9">
    <source>
        <dbReference type="PROSITE" id="PS50290"/>
    </source>
</evidence>
<dbReference type="FunFam" id="1.10.1070.11:FF:000003">
    <property type="entry name" value="Phosphatidylinositol 4-phosphate 3-kinase C2 domain-containing subunit beta"/>
    <property type="match status" value="1"/>
</dbReference>
<gene>
    <name evidence="12" type="ORF">g.46134</name>
</gene>
<dbReference type="FunFam" id="1.25.40.70:FF:000014">
    <property type="entry name" value="Phosphatidylinositol-4-phosphate 3-kinase C2 domain-containing subunit beta"/>
    <property type="match status" value="1"/>
</dbReference>
<dbReference type="SMART" id="SM00145">
    <property type="entry name" value="PI3Ka"/>
    <property type="match status" value="1"/>
</dbReference>
<feature type="non-terminal residue" evidence="12">
    <location>
        <position position="1"/>
    </location>
</feature>
<organism evidence="12">
    <name type="scientific">Homalodisca liturata</name>
    <dbReference type="NCBI Taxonomy" id="320908"/>
    <lineage>
        <taxon>Eukaryota</taxon>
        <taxon>Metazoa</taxon>
        <taxon>Ecdysozoa</taxon>
        <taxon>Arthropoda</taxon>
        <taxon>Hexapoda</taxon>
        <taxon>Insecta</taxon>
        <taxon>Pterygota</taxon>
        <taxon>Neoptera</taxon>
        <taxon>Paraneoptera</taxon>
        <taxon>Hemiptera</taxon>
        <taxon>Auchenorrhyncha</taxon>
        <taxon>Membracoidea</taxon>
        <taxon>Cicadellidae</taxon>
        <taxon>Cicadellinae</taxon>
        <taxon>Proconiini</taxon>
        <taxon>Homalodisca</taxon>
    </lineage>
</organism>
<dbReference type="Pfam" id="PF00787">
    <property type="entry name" value="PX"/>
    <property type="match status" value="1"/>
</dbReference>
<dbReference type="PROSITE" id="PS50004">
    <property type="entry name" value="C2"/>
    <property type="match status" value="1"/>
</dbReference>
<proteinExistence type="inferred from homology"/>
<feature type="domain" description="PIK helical" evidence="10">
    <location>
        <begin position="369"/>
        <end position="547"/>
    </location>
</feature>
<dbReference type="Gene3D" id="3.30.1520.10">
    <property type="entry name" value="Phox-like domain"/>
    <property type="match status" value="1"/>
</dbReference>
<dbReference type="GO" id="GO:0005886">
    <property type="term" value="C:plasma membrane"/>
    <property type="evidence" value="ECO:0007669"/>
    <property type="project" value="TreeGrafter"/>
</dbReference>
<name>A0A1B6HAB3_9HEMI</name>
<dbReference type="CDD" id="cd08381">
    <property type="entry name" value="C2B_PI3K_class_II"/>
    <property type="match status" value="1"/>
</dbReference>
<dbReference type="GO" id="GO:0005942">
    <property type="term" value="C:phosphatidylinositol 3-kinase complex"/>
    <property type="evidence" value="ECO:0007669"/>
    <property type="project" value="TreeGrafter"/>
</dbReference>
<dbReference type="SMART" id="SM00146">
    <property type="entry name" value="PI3Kc"/>
    <property type="match status" value="1"/>
</dbReference>
<feature type="coiled-coil region" evidence="6">
    <location>
        <begin position="40"/>
        <end position="67"/>
    </location>
</feature>
<dbReference type="PROSITE" id="PS51545">
    <property type="entry name" value="PIK_HELICAL"/>
    <property type="match status" value="1"/>
</dbReference>
<dbReference type="EC" id="2.7.1.137" evidence="2"/>
<protein>
    <recommendedName>
        <fullName evidence="2">phosphatidylinositol 3-kinase</fullName>
        <ecNumber evidence="2">2.7.1.137</ecNumber>
    </recommendedName>
</protein>
<dbReference type="PANTHER" id="PTHR10048">
    <property type="entry name" value="PHOSPHATIDYLINOSITOL KINASE"/>
    <property type="match status" value="1"/>
</dbReference>
<dbReference type="SUPFAM" id="SSF56112">
    <property type="entry name" value="Protein kinase-like (PK-like)"/>
    <property type="match status" value="1"/>
</dbReference>
<dbReference type="InterPro" id="IPR035892">
    <property type="entry name" value="C2_domain_sf"/>
</dbReference>
<sequence>LVHVDSLPRPLARTAQDDERDKDLTLEDLLPKEPVQPISYETLQILLETLEREMERVEASIQGGSEVSIQPRGVMQAVKAVCALLGSVETLDITTALDSFNRVSAQLSQTPQEDMWKGPEIVDEDGDYSVVLFRGDLAKETVSNQCERIRDAVQSLIQTYATAFRVDFQVKDLSTPTNVSSKLSSEVLDTVLVHVECLHRLSAAWTHDTYLIAGQLYHGTRPVGHPVLSKPTPPSRSLYNRVIFDCWLNFEGTSVCELPRECRLVLVIYGRSVTPATEGGEGGEVTQVELGWSAVQFFNYEGVLVQGTSLLSVWPPGADKRLGPAPASGTQPHGDTHPVLGVELPDYGSRVVFPPLIKELDQESFSPTSHDFQSLDLNTQELLMDIIQQDTFTRPLLEDREILWEKRHYLVAQPQALPKVLLAAHSWDYACLSDLHAMLHTWTPLDPVSALQLLLPCFPDCEVRRVAVSWIQDLSSDELVDYLPQLVQALKHETYEASPLARLLLERALTSPRVAHHLYWLLTQALPGPSPQNSSEIGTEDQSVCEARYFRRLQLMLRALLAISGEAPRERFMSQQLLVKGLFEVAETVKTTKESQRLNALVSALEVLHFNIETTKTCLPLSPSLEVKGVHIRSCSYFPSNTLPLKINFHCADDCVIPAIFKVGDDLQQDMLTLQMIRIMDKLWLREGLDLKMVTFACVPTGTKRGMIEMVTEAETLRKIQVELGLTGSFKDRPIAAWLAKHNPSALEYERAVANFTASCAGYSVATYVLGICDRHNDNIMLKTSGHMFHIDFGKFLGDAQMFGNFKRDRTPFVLTSDMAYVINGGDKPSAKFHHFVDLCCQAFNVVRKHGNLLLNLFGLMASSGISGVTMDAVRYIQRSLLLELTNAEAAAMFARMIQSSLKSWFTQFNFFLHNLAQLRFTGDHNDGELLSFVPRTYSMAQEGRLQSVEVYGYQKRYDPGKYYVYILRVQRVSQTDPSYLFRSYKEFVEFQQKLCIHFPLAKCYSLQSTSLHVGRSNIKQVAEKRRVDIKRFLTSLFKMADEICHSDLVYTFFHPLLRDQQEASIHEAKLKERKKERAINSESWRLRGELRLSVHYQRGILMVMVHHARELPAVPNGQEPSTYVKVYLLPDPHKQTKRKTKVVRRSCHPSFMEMLEYRMPLEIVQHRILQATVWNHDPLQENEFLGGISLPLESLDLSQETLQWYSLGNVHR</sequence>
<accession>A0A1B6HAB3</accession>
<dbReference type="GO" id="GO:0048015">
    <property type="term" value="P:phosphatidylinositol-mediated signaling"/>
    <property type="evidence" value="ECO:0007669"/>
    <property type="project" value="TreeGrafter"/>
</dbReference>
<dbReference type="SUPFAM" id="SSF49562">
    <property type="entry name" value="C2 domain (Calcium/lipid-binding domain, CaLB)"/>
    <property type="match status" value="2"/>
</dbReference>
<dbReference type="SUPFAM" id="SSF64268">
    <property type="entry name" value="PX domain"/>
    <property type="match status" value="1"/>
</dbReference>
<dbReference type="GO" id="GO:0035091">
    <property type="term" value="F:phosphatidylinositol binding"/>
    <property type="evidence" value="ECO:0007669"/>
    <property type="project" value="InterPro"/>
</dbReference>
<dbReference type="SMART" id="SM00312">
    <property type="entry name" value="PX"/>
    <property type="match status" value="1"/>
</dbReference>
<dbReference type="InterPro" id="IPR002420">
    <property type="entry name" value="PI3K-type_C2_dom"/>
</dbReference>
<dbReference type="GO" id="GO:0016303">
    <property type="term" value="F:1-phosphatidylinositol-3-kinase activity"/>
    <property type="evidence" value="ECO:0007669"/>
    <property type="project" value="UniProtKB-EC"/>
</dbReference>
<dbReference type="PANTHER" id="PTHR10048:SF14">
    <property type="entry name" value="LD28067P"/>
    <property type="match status" value="1"/>
</dbReference>
<dbReference type="InterPro" id="IPR042236">
    <property type="entry name" value="PI3K_accessory_sf"/>
</dbReference>
<evidence type="ECO:0000256" key="6">
    <source>
        <dbReference type="SAM" id="Coils"/>
    </source>
</evidence>
<dbReference type="InterPro" id="IPR016024">
    <property type="entry name" value="ARM-type_fold"/>
</dbReference>
<keyword evidence="3" id="KW-0808">Transferase</keyword>
<keyword evidence="4" id="KW-0418">Kinase</keyword>
<comment type="similarity">
    <text evidence="5">Belongs to the PI3/PI4-kinase family.</text>
</comment>
<keyword evidence="6" id="KW-0175">Coiled coil</keyword>
<dbReference type="InterPro" id="IPR036871">
    <property type="entry name" value="PX_dom_sf"/>
</dbReference>
<dbReference type="EMBL" id="GECU01036147">
    <property type="protein sequence ID" value="JAS71559.1"/>
    <property type="molecule type" value="Transcribed_RNA"/>
</dbReference>
<dbReference type="SUPFAM" id="SSF48371">
    <property type="entry name" value="ARM repeat"/>
    <property type="match status" value="1"/>
</dbReference>
<evidence type="ECO:0000256" key="1">
    <source>
        <dbReference type="ARBA" id="ARBA00001498"/>
    </source>
</evidence>
<evidence type="ECO:0000256" key="4">
    <source>
        <dbReference type="ARBA" id="ARBA00022777"/>
    </source>
</evidence>
<dbReference type="CDD" id="cd05166">
    <property type="entry name" value="PI3Kc_II"/>
    <property type="match status" value="1"/>
</dbReference>
<dbReference type="FunFam" id="3.30.1520.10:FF:000006">
    <property type="entry name" value="Phosphatidylinositol 4-phosphate 3-kinase C2 domain-containing subunit alpha"/>
    <property type="match status" value="1"/>
</dbReference>
<dbReference type="Gene3D" id="1.10.1070.11">
    <property type="entry name" value="Phosphatidylinositol 3-/4-kinase, catalytic domain"/>
    <property type="match status" value="1"/>
</dbReference>
<dbReference type="PROSITE" id="PS50195">
    <property type="entry name" value="PX"/>
    <property type="match status" value="1"/>
</dbReference>
<dbReference type="InterPro" id="IPR015433">
    <property type="entry name" value="PI3/4_kinase"/>
</dbReference>
<dbReference type="Pfam" id="PF00613">
    <property type="entry name" value="PI3Ka"/>
    <property type="match status" value="1"/>
</dbReference>
<dbReference type="InterPro" id="IPR018936">
    <property type="entry name" value="PI3/4_kinase_CS"/>
</dbReference>
<evidence type="ECO:0000313" key="12">
    <source>
        <dbReference type="EMBL" id="JAS71559.1"/>
    </source>
</evidence>
<dbReference type="InterPro" id="IPR036940">
    <property type="entry name" value="PI3/4_kinase_cat_sf"/>
</dbReference>
<dbReference type="Pfam" id="PF00792">
    <property type="entry name" value="PI3K_C2"/>
    <property type="match status" value="1"/>
</dbReference>
<dbReference type="GO" id="GO:0005737">
    <property type="term" value="C:cytoplasm"/>
    <property type="evidence" value="ECO:0007669"/>
    <property type="project" value="TreeGrafter"/>
</dbReference>
<dbReference type="InterPro" id="IPR001263">
    <property type="entry name" value="PI3K_accessory_dom"/>
</dbReference>
<dbReference type="InterPro" id="IPR000403">
    <property type="entry name" value="PI3/4_kinase_cat_dom"/>
</dbReference>
<dbReference type="PROSITE" id="PS50290">
    <property type="entry name" value="PI3_4_KINASE_3"/>
    <property type="match status" value="1"/>
</dbReference>
<dbReference type="PROSITE" id="PS00916">
    <property type="entry name" value="PI3_4_KINASE_2"/>
    <property type="match status" value="1"/>
</dbReference>
<feature type="domain" description="PI3K/PI4K catalytic" evidence="9">
    <location>
        <begin position="631"/>
        <end position="906"/>
    </location>
</feature>
<evidence type="ECO:0000259" key="8">
    <source>
        <dbReference type="PROSITE" id="PS50195"/>
    </source>
</evidence>
<evidence type="ECO:0000259" key="7">
    <source>
        <dbReference type="PROSITE" id="PS50004"/>
    </source>
</evidence>
<dbReference type="FunFam" id="3.30.1010.10:FF:000001">
    <property type="entry name" value="Phosphatidylinositol 4-phosphate 3-kinase C2 domain-containing subunit beta"/>
    <property type="match status" value="1"/>
</dbReference>
<dbReference type="CDD" id="cd04012">
    <property type="entry name" value="C2A_PI3K_class_II"/>
    <property type="match status" value="1"/>
</dbReference>
<evidence type="ECO:0000259" key="10">
    <source>
        <dbReference type="PROSITE" id="PS51545"/>
    </source>
</evidence>
<dbReference type="GO" id="GO:0035005">
    <property type="term" value="F:1-phosphatidylinositol-4-phosphate 3-kinase activity"/>
    <property type="evidence" value="ECO:0007669"/>
    <property type="project" value="TreeGrafter"/>
</dbReference>
<dbReference type="InterPro" id="IPR001683">
    <property type="entry name" value="PX_dom"/>
</dbReference>
<reference evidence="12" key="1">
    <citation type="submission" date="2015-11" db="EMBL/GenBank/DDBJ databases">
        <title>De novo transcriptome assembly of four potential Pierce s Disease insect vectors from Arizona vineyards.</title>
        <authorList>
            <person name="Tassone E.E."/>
        </authorList>
    </citation>
    <scope>NUCLEOTIDE SEQUENCE</scope>
</reference>
<evidence type="ECO:0000256" key="5">
    <source>
        <dbReference type="PROSITE-ProRule" id="PRU00880"/>
    </source>
</evidence>
<dbReference type="InterPro" id="IPR011009">
    <property type="entry name" value="Kinase-like_dom_sf"/>
</dbReference>
<dbReference type="FunFam" id="2.60.40.150:FF:000205">
    <property type="entry name" value="Uncharacterized protein, isoform A"/>
    <property type="match status" value="1"/>
</dbReference>
<dbReference type="AlphaFoldDB" id="A0A1B6HAB3"/>
<dbReference type="PROSITE" id="PS51547">
    <property type="entry name" value="C2_PI3K"/>
    <property type="match status" value="1"/>
</dbReference>
<evidence type="ECO:0000259" key="11">
    <source>
        <dbReference type="PROSITE" id="PS51547"/>
    </source>
</evidence>
<feature type="domain" description="C2" evidence="7">
    <location>
        <begin position="1087"/>
        <end position="1206"/>
    </location>
</feature>
<dbReference type="Gene3D" id="3.30.1010.10">
    <property type="entry name" value="Phosphatidylinositol 3-kinase Catalytic Subunit, Chain A, domain 4"/>
    <property type="match status" value="1"/>
</dbReference>
<evidence type="ECO:0000256" key="2">
    <source>
        <dbReference type="ARBA" id="ARBA00012073"/>
    </source>
</evidence>
<dbReference type="InterPro" id="IPR000008">
    <property type="entry name" value="C2_dom"/>
</dbReference>
<dbReference type="Pfam" id="PF00454">
    <property type="entry name" value="PI3_PI4_kinase"/>
    <property type="match status" value="1"/>
</dbReference>
<evidence type="ECO:0000256" key="3">
    <source>
        <dbReference type="ARBA" id="ARBA00022679"/>
    </source>
</evidence>
<comment type="catalytic activity">
    <reaction evidence="1">
        <text>a 1,2-diacyl-sn-glycero-3-phospho-(1D-myo-inositol) + ATP = a 1,2-diacyl-sn-glycero-3-phospho-(1D-myo-inositol-3-phosphate) + ADP + H(+)</text>
        <dbReference type="Rhea" id="RHEA:12709"/>
        <dbReference type="ChEBI" id="CHEBI:15378"/>
        <dbReference type="ChEBI" id="CHEBI:30616"/>
        <dbReference type="ChEBI" id="CHEBI:57880"/>
        <dbReference type="ChEBI" id="CHEBI:58088"/>
        <dbReference type="ChEBI" id="CHEBI:456216"/>
        <dbReference type="EC" id="2.7.1.137"/>
    </reaction>
</comment>